<evidence type="ECO:0000256" key="7">
    <source>
        <dbReference type="ARBA" id="ARBA00022806"/>
    </source>
</evidence>
<dbReference type="Gene3D" id="3.40.50.300">
    <property type="entry name" value="P-loop containing nucleotide triphosphate hydrolases"/>
    <property type="match status" value="2"/>
</dbReference>
<keyword evidence="9 14" id="KW-0238">DNA-binding</keyword>
<dbReference type="Pfam" id="PF00772">
    <property type="entry name" value="DnaB"/>
    <property type="match status" value="1"/>
</dbReference>
<dbReference type="RefSeq" id="WP_158062498.1">
    <property type="nucleotide sequence ID" value="NZ_CP044427.1"/>
</dbReference>
<organism evidence="17 18">
    <name type="scientific">Ornithinimicrobium pratense</name>
    <dbReference type="NCBI Taxonomy" id="2593973"/>
    <lineage>
        <taxon>Bacteria</taxon>
        <taxon>Bacillati</taxon>
        <taxon>Actinomycetota</taxon>
        <taxon>Actinomycetes</taxon>
        <taxon>Micrococcales</taxon>
        <taxon>Ornithinimicrobiaceae</taxon>
        <taxon>Ornithinimicrobium</taxon>
    </lineage>
</organism>
<dbReference type="EMBL" id="CP044427">
    <property type="protein sequence ID" value="QFG70004.1"/>
    <property type="molecule type" value="Genomic_DNA"/>
</dbReference>
<dbReference type="InterPro" id="IPR007694">
    <property type="entry name" value="DNA_helicase_DnaB-like_C"/>
</dbReference>
<dbReference type="NCBIfam" id="TIGR00665">
    <property type="entry name" value="DnaB"/>
    <property type="match status" value="1"/>
</dbReference>
<evidence type="ECO:0000256" key="10">
    <source>
        <dbReference type="ARBA" id="ARBA00023235"/>
    </source>
</evidence>
<evidence type="ECO:0000256" key="3">
    <source>
        <dbReference type="ARBA" id="ARBA00022705"/>
    </source>
</evidence>
<dbReference type="PROSITE" id="PS51199">
    <property type="entry name" value="SF4_HELICASE"/>
    <property type="match status" value="2"/>
</dbReference>
<dbReference type="GO" id="GO:0043139">
    <property type="term" value="F:5'-3' DNA helicase activity"/>
    <property type="evidence" value="ECO:0007669"/>
    <property type="project" value="UniProtKB-EC"/>
</dbReference>
<feature type="compositionally biased region" description="Basic and acidic residues" evidence="15">
    <location>
        <begin position="523"/>
        <end position="540"/>
    </location>
</feature>
<gene>
    <name evidence="17" type="primary">dnaB</name>
    <name evidence="17" type="ORF">FY030_15965</name>
</gene>
<evidence type="ECO:0000256" key="11">
    <source>
        <dbReference type="ARBA" id="ARBA00044940"/>
    </source>
</evidence>
<feature type="region of interest" description="Disordered" evidence="15">
    <location>
        <begin position="1"/>
        <end position="23"/>
    </location>
</feature>
<dbReference type="SMART" id="SM00306">
    <property type="entry name" value="HintN"/>
    <property type="match status" value="1"/>
</dbReference>
<dbReference type="GO" id="GO:0003677">
    <property type="term" value="F:DNA binding"/>
    <property type="evidence" value="ECO:0007669"/>
    <property type="project" value="UniProtKB-UniRule"/>
</dbReference>
<dbReference type="OrthoDB" id="9773982at2"/>
<comment type="function">
    <text evidence="14">The main replicative DNA helicase, it participates in initiation and elongation during chromosome replication. Travels ahead of the DNA replisome, separating dsDNA into templates for DNA synthesis. A processive ATP-dependent 5'-3' DNA helicase it has DNA-dependent ATPase activity.</text>
</comment>
<proteinExistence type="inferred from homology"/>
<name>A0A5J6V9I1_9MICO</name>
<feature type="domain" description="SF4 helicase" evidence="16">
    <location>
        <begin position="191"/>
        <end position="228"/>
    </location>
</feature>
<dbReference type="PANTHER" id="PTHR30153:SF2">
    <property type="entry name" value="REPLICATIVE DNA HELICASE"/>
    <property type="match status" value="1"/>
</dbReference>
<keyword evidence="2 14" id="KW-0639">Primosome</keyword>
<feature type="domain" description="SF4 helicase" evidence="16">
    <location>
        <begin position="374"/>
        <end position="601"/>
    </location>
</feature>
<evidence type="ECO:0000256" key="5">
    <source>
        <dbReference type="ARBA" id="ARBA00022741"/>
    </source>
</evidence>
<accession>A0A5J6V9I1</accession>
<keyword evidence="5 14" id="KW-0547">Nucleotide-binding</keyword>
<evidence type="ECO:0000259" key="16">
    <source>
        <dbReference type="PROSITE" id="PS51199"/>
    </source>
</evidence>
<dbReference type="InterPro" id="IPR036185">
    <property type="entry name" value="DNA_heli_DnaB-like_N_sf"/>
</dbReference>
<dbReference type="SUPFAM" id="SSF52540">
    <property type="entry name" value="P-loop containing nucleoside triphosphate hydrolases"/>
    <property type="match status" value="2"/>
</dbReference>
<keyword evidence="8 14" id="KW-0067">ATP-binding</keyword>
<keyword evidence="10" id="KW-0413">Isomerase</keyword>
<dbReference type="InterPro" id="IPR007693">
    <property type="entry name" value="DNA_helicase_DnaB-like_N"/>
</dbReference>
<dbReference type="InterPro" id="IPR016136">
    <property type="entry name" value="DNA_helicase_N/primase_C"/>
</dbReference>
<dbReference type="GO" id="GO:0006269">
    <property type="term" value="P:DNA replication, synthesis of primer"/>
    <property type="evidence" value="ECO:0007669"/>
    <property type="project" value="UniProtKB-UniRule"/>
</dbReference>
<evidence type="ECO:0000256" key="9">
    <source>
        <dbReference type="ARBA" id="ARBA00023125"/>
    </source>
</evidence>
<dbReference type="PANTHER" id="PTHR30153">
    <property type="entry name" value="REPLICATIVE DNA HELICASE DNAB"/>
    <property type="match status" value="1"/>
</dbReference>
<evidence type="ECO:0000256" key="6">
    <source>
        <dbReference type="ARBA" id="ARBA00022801"/>
    </source>
</evidence>
<evidence type="ECO:0000256" key="2">
    <source>
        <dbReference type="ARBA" id="ARBA00022515"/>
    </source>
</evidence>
<dbReference type="AlphaFoldDB" id="A0A5J6V9I1"/>
<sequence>MALSEMEVYGPPDTGGGPEDRLPPQDVAAEQSALGSMMLSKDAIAECSEIVRAQDFYRPAHETIFAACVDLYARGEPVDAITVGDELTKRGDLQRVGGTAYLHQLIASVPTAANASFYAEIVAERAVLRRLVDAGTRIVQSGYAGGDVEEIVNAAQAEVYAVAETRGGDDYRPLGQLIEPTMDEIEHAAGSTGEMTGVPTGFTDLDELTNGLHPGQMVIVAARPAVGKALALDTPLPTPQGWTTMGEVAVGEEVLGADGRPTTVVAATEVLLDRPCFEVEFSDGSVIVADEEHLWQVSIDGEPQVVTTSVVRERWQGSAEVTVARGQGAGGLDEQTWSIVEVRPVATVPVRCIQVSNADHLYLAGRSMIPTHNSTFALDIARSAAIKAGMPTVVFSLEMSRTEITMRLLSAESEIPLQNMRKGTMRDRDWTRLAETQGRITDAPLFIDDSPNMSLMEIRAKCRRLKQQHGLKLVIVDYLQLMSSGKRVESRQQEVAEFSRALKLLAKELEVPLIALSQLNRGPEQRTDKKPQMSDLRESGSIEQDADVVILLHRESLYERESPREGEADVIVAKHRNGPTDTVVVAFQGHYSKFTNMASNF</sequence>
<dbReference type="InterPro" id="IPR036844">
    <property type="entry name" value="Hint_dom_sf"/>
</dbReference>
<evidence type="ECO:0000256" key="4">
    <source>
        <dbReference type="ARBA" id="ARBA00022737"/>
    </source>
</evidence>
<dbReference type="EC" id="5.6.2.3" evidence="13 14"/>
<reference evidence="17 18" key="1">
    <citation type="submission" date="2019-09" db="EMBL/GenBank/DDBJ databases">
        <title>Serinicoccus pratensis sp. nov., isolated from meadow soil.</title>
        <authorList>
            <person name="Zhang W."/>
        </authorList>
    </citation>
    <scope>NUCLEOTIDE SEQUENCE [LARGE SCALE GENOMIC DNA]</scope>
    <source>
        <strain evidence="17 18">W204</strain>
    </source>
</reference>
<dbReference type="GO" id="GO:0005524">
    <property type="term" value="F:ATP binding"/>
    <property type="evidence" value="ECO:0007669"/>
    <property type="project" value="UniProtKB-UniRule"/>
</dbReference>
<dbReference type="GO" id="GO:0005829">
    <property type="term" value="C:cytosol"/>
    <property type="evidence" value="ECO:0007669"/>
    <property type="project" value="TreeGrafter"/>
</dbReference>
<evidence type="ECO:0000256" key="13">
    <source>
        <dbReference type="NCBIfam" id="TIGR00665"/>
    </source>
</evidence>
<protein>
    <recommendedName>
        <fullName evidence="13 14">Replicative DNA helicase</fullName>
        <ecNumber evidence="13 14">5.6.2.3</ecNumber>
    </recommendedName>
</protein>
<keyword evidence="18" id="KW-1185">Reference proteome</keyword>
<dbReference type="FunFam" id="1.10.860.10:FF:000001">
    <property type="entry name" value="Replicative DNA helicase"/>
    <property type="match status" value="1"/>
</dbReference>
<dbReference type="InterPro" id="IPR003587">
    <property type="entry name" value="Hint_dom_N"/>
</dbReference>
<evidence type="ECO:0000256" key="14">
    <source>
        <dbReference type="RuleBase" id="RU362085"/>
    </source>
</evidence>
<dbReference type="Gene3D" id="1.10.860.10">
    <property type="entry name" value="DNAb Helicase, Chain A"/>
    <property type="match status" value="1"/>
</dbReference>
<dbReference type="InterPro" id="IPR027417">
    <property type="entry name" value="P-loop_NTPase"/>
</dbReference>
<keyword evidence="7 14" id="KW-0347">Helicase</keyword>
<comment type="function">
    <text evidence="11 14">The intein is an endonuclease.</text>
</comment>
<evidence type="ECO:0000256" key="1">
    <source>
        <dbReference type="ARBA" id="ARBA00008428"/>
    </source>
</evidence>
<dbReference type="GO" id="GO:1990077">
    <property type="term" value="C:primosome complex"/>
    <property type="evidence" value="ECO:0007669"/>
    <property type="project" value="UniProtKB-UniRule"/>
</dbReference>
<evidence type="ECO:0000256" key="12">
    <source>
        <dbReference type="ARBA" id="ARBA00048954"/>
    </source>
</evidence>
<dbReference type="KEGG" id="serw:FY030_15965"/>
<comment type="catalytic activity">
    <reaction evidence="12 14">
        <text>ATP + H2O = ADP + phosphate + H(+)</text>
        <dbReference type="Rhea" id="RHEA:13065"/>
        <dbReference type="ChEBI" id="CHEBI:15377"/>
        <dbReference type="ChEBI" id="CHEBI:15378"/>
        <dbReference type="ChEBI" id="CHEBI:30616"/>
        <dbReference type="ChEBI" id="CHEBI:43474"/>
        <dbReference type="ChEBI" id="CHEBI:456216"/>
        <dbReference type="EC" id="5.6.2.3"/>
    </reaction>
</comment>
<evidence type="ECO:0000256" key="8">
    <source>
        <dbReference type="ARBA" id="ARBA00022840"/>
    </source>
</evidence>
<keyword evidence="3 14" id="KW-0235">DNA replication</keyword>
<evidence type="ECO:0000256" key="15">
    <source>
        <dbReference type="SAM" id="MobiDB-lite"/>
    </source>
</evidence>
<evidence type="ECO:0000313" key="17">
    <source>
        <dbReference type="EMBL" id="QFG70004.1"/>
    </source>
</evidence>
<dbReference type="InterPro" id="IPR007692">
    <property type="entry name" value="DNA_helicase_DnaB"/>
</dbReference>
<keyword evidence="6 14" id="KW-0378">Hydrolase</keyword>
<dbReference type="CDD" id="cd00984">
    <property type="entry name" value="DnaB_C"/>
    <property type="match status" value="1"/>
</dbReference>
<keyword evidence="4" id="KW-0677">Repeat</keyword>
<evidence type="ECO:0000313" key="18">
    <source>
        <dbReference type="Proteomes" id="UP000326546"/>
    </source>
</evidence>
<dbReference type="SUPFAM" id="SSF51294">
    <property type="entry name" value="Hedgehog/intein (Hint) domain"/>
    <property type="match status" value="1"/>
</dbReference>
<dbReference type="Proteomes" id="UP000326546">
    <property type="component" value="Chromosome"/>
</dbReference>
<dbReference type="FunFam" id="3.40.50.300:FF:000351">
    <property type="entry name" value="Replicative DNA helicase"/>
    <property type="match status" value="1"/>
</dbReference>
<dbReference type="GO" id="GO:0016887">
    <property type="term" value="F:ATP hydrolysis activity"/>
    <property type="evidence" value="ECO:0007669"/>
    <property type="project" value="RHEA"/>
</dbReference>
<feature type="region of interest" description="Disordered" evidence="15">
    <location>
        <begin position="521"/>
        <end position="541"/>
    </location>
</feature>
<dbReference type="SUPFAM" id="SSF48024">
    <property type="entry name" value="N-terminal domain of DnaB helicase"/>
    <property type="match status" value="1"/>
</dbReference>
<comment type="similarity">
    <text evidence="1 14">Belongs to the helicase family. DnaB subfamily.</text>
</comment>
<dbReference type="Pfam" id="PF03796">
    <property type="entry name" value="DnaB_C"/>
    <property type="match status" value="2"/>
</dbReference>